<dbReference type="AlphaFoldDB" id="A0A151TX71"/>
<dbReference type="GO" id="GO:0022857">
    <property type="term" value="F:transmembrane transporter activity"/>
    <property type="evidence" value="ECO:0007669"/>
    <property type="project" value="InterPro"/>
</dbReference>
<keyword evidence="8" id="KW-1185">Reference proteome</keyword>
<evidence type="ECO:0000256" key="5">
    <source>
        <dbReference type="SAM" id="Phobius"/>
    </source>
</evidence>
<dbReference type="InterPro" id="IPR036259">
    <property type="entry name" value="MFS_trans_sf"/>
</dbReference>
<evidence type="ECO:0000313" key="7">
    <source>
        <dbReference type="EMBL" id="KYP71554.1"/>
    </source>
</evidence>
<feature type="transmembrane region" description="Helical" evidence="5">
    <location>
        <begin position="276"/>
        <end position="297"/>
    </location>
</feature>
<gene>
    <name evidence="7" type="ORF">KK1_010818</name>
</gene>
<evidence type="ECO:0000259" key="6">
    <source>
        <dbReference type="PROSITE" id="PS50850"/>
    </source>
</evidence>
<feature type="transmembrane region" description="Helical" evidence="5">
    <location>
        <begin position="162"/>
        <end position="181"/>
    </location>
</feature>
<keyword evidence="4 5" id="KW-0472">Membrane</keyword>
<comment type="subcellular location">
    <subcellularLocation>
        <location evidence="1">Membrane</location>
        <topology evidence="1">Multi-pass membrane protein</topology>
    </subcellularLocation>
</comment>
<dbReference type="Proteomes" id="UP000075243">
    <property type="component" value="Chromosome 3"/>
</dbReference>
<name>A0A151TX71_CAJCA</name>
<protein>
    <submittedName>
        <fullName evidence="7">Solute carrier family 22 member 3</fullName>
    </submittedName>
</protein>
<dbReference type="Pfam" id="PF00083">
    <property type="entry name" value="Sugar_tr"/>
    <property type="match status" value="1"/>
</dbReference>
<evidence type="ECO:0000256" key="4">
    <source>
        <dbReference type="ARBA" id="ARBA00023136"/>
    </source>
</evidence>
<dbReference type="PROSITE" id="PS50850">
    <property type="entry name" value="MFS"/>
    <property type="match status" value="1"/>
</dbReference>
<feature type="transmembrane region" description="Helical" evidence="5">
    <location>
        <begin position="74"/>
        <end position="97"/>
    </location>
</feature>
<feature type="transmembrane region" description="Helical" evidence="5">
    <location>
        <begin position="247"/>
        <end position="264"/>
    </location>
</feature>
<feature type="transmembrane region" description="Helical" evidence="5">
    <location>
        <begin position="392"/>
        <end position="412"/>
    </location>
</feature>
<reference evidence="7 8" key="1">
    <citation type="journal article" date="2012" name="Nat. Biotechnol.">
        <title>Draft genome sequence of pigeonpea (Cajanus cajan), an orphan legume crop of resource-poor farmers.</title>
        <authorList>
            <person name="Varshney R.K."/>
            <person name="Chen W."/>
            <person name="Li Y."/>
            <person name="Bharti A.K."/>
            <person name="Saxena R.K."/>
            <person name="Schlueter J.A."/>
            <person name="Donoghue M.T."/>
            <person name="Azam S."/>
            <person name="Fan G."/>
            <person name="Whaley A.M."/>
            <person name="Farmer A.D."/>
            <person name="Sheridan J."/>
            <person name="Iwata A."/>
            <person name="Tuteja R."/>
            <person name="Penmetsa R.V."/>
            <person name="Wu W."/>
            <person name="Upadhyaya H.D."/>
            <person name="Yang S.P."/>
            <person name="Shah T."/>
            <person name="Saxena K.B."/>
            <person name="Michael T."/>
            <person name="McCombie W.R."/>
            <person name="Yang B."/>
            <person name="Zhang G."/>
            <person name="Yang H."/>
            <person name="Wang J."/>
            <person name="Spillane C."/>
            <person name="Cook D.R."/>
            <person name="May G.D."/>
            <person name="Xu X."/>
            <person name="Jackson S.A."/>
        </authorList>
    </citation>
    <scope>NUCLEOTIDE SEQUENCE [LARGE SCALE GENOMIC DNA]</scope>
    <source>
        <strain evidence="8">cv. Asha</strain>
    </source>
</reference>
<feature type="transmembrane region" description="Helical" evidence="5">
    <location>
        <begin position="332"/>
        <end position="352"/>
    </location>
</feature>
<evidence type="ECO:0000256" key="3">
    <source>
        <dbReference type="ARBA" id="ARBA00022989"/>
    </source>
</evidence>
<dbReference type="SUPFAM" id="SSF103473">
    <property type="entry name" value="MFS general substrate transporter"/>
    <property type="match status" value="1"/>
</dbReference>
<feature type="transmembrane region" description="Helical" evidence="5">
    <location>
        <begin position="41"/>
        <end position="62"/>
    </location>
</feature>
<dbReference type="OMA" id="WLACSSM"/>
<dbReference type="STRING" id="3821.A0A151TX71"/>
<dbReference type="PANTHER" id="PTHR24064">
    <property type="entry name" value="SOLUTE CARRIER FAMILY 22 MEMBER"/>
    <property type="match status" value="1"/>
</dbReference>
<feature type="transmembrane region" description="Helical" evidence="5">
    <location>
        <begin position="103"/>
        <end position="125"/>
    </location>
</feature>
<evidence type="ECO:0000256" key="1">
    <source>
        <dbReference type="ARBA" id="ARBA00004141"/>
    </source>
</evidence>
<keyword evidence="3 5" id="KW-1133">Transmembrane helix</keyword>
<dbReference type="InterPro" id="IPR020846">
    <property type="entry name" value="MFS_dom"/>
</dbReference>
<dbReference type="Gene3D" id="1.20.1250.20">
    <property type="entry name" value="MFS general substrate transporter like domains"/>
    <property type="match status" value="1"/>
</dbReference>
<dbReference type="InterPro" id="IPR005828">
    <property type="entry name" value="MFS_sugar_transport-like"/>
</dbReference>
<feature type="domain" description="Major facilitator superfamily (MFS) profile" evidence="6">
    <location>
        <begin position="1"/>
        <end position="417"/>
    </location>
</feature>
<evidence type="ECO:0000256" key="2">
    <source>
        <dbReference type="ARBA" id="ARBA00022692"/>
    </source>
</evidence>
<keyword evidence="2 5" id="KW-0812">Transmembrane</keyword>
<feature type="transmembrane region" description="Helical" evidence="5">
    <location>
        <begin position="132"/>
        <end position="150"/>
    </location>
</feature>
<evidence type="ECO:0000313" key="8">
    <source>
        <dbReference type="Proteomes" id="UP000075243"/>
    </source>
</evidence>
<sequence>MDEPCSSASNMCSLPKESWAWDGPIHTSIISEFGLECSSSFIMGLPASMFFMGCLVGGFVLATLADSSLGRKNMLFFSCLIMSLSSFLATFSTNVWIYSAFKFLSGFGRATVGTASLVLVSELVAKGWRGKLGVMGFFVFSLGFLTLSPLAYVNRGFSWRNLYLWTSLPALLYCGLIYFFAHESPRWLLIRHKKEEAVEILKSITSTTHNNLNLAISSLSLEEEVWNADLYSILKIMLQKKWSSRRLLVIMAMGLGIGLVYYGMPLGLGILSFNLYLSVTFNALSEIPSTLISYILLDKFNRRSAIFLLTMVSGISSVLATMEGTIMTRLQIVFELISFSCACAACDVALIYTTELFPTPVRNFALSLARETVALGGAISPVLVAASRKHRFLCYGVFGMVIGCSGMFVVCLPETEGKTFCDSMDEQERKQELLE</sequence>
<feature type="transmembrane region" description="Helical" evidence="5">
    <location>
        <begin position="304"/>
        <end position="326"/>
    </location>
</feature>
<dbReference type="Gramene" id="C.cajan_10513.t">
    <property type="protein sequence ID" value="C.cajan_10513.t.cds1"/>
    <property type="gene ID" value="C.cajan_10513"/>
</dbReference>
<dbReference type="GO" id="GO:0016020">
    <property type="term" value="C:membrane"/>
    <property type="evidence" value="ECO:0007669"/>
    <property type="project" value="UniProtKB-SubCell"/>
</dbReference>
<accession>A0A151TX71</accession>
<organism evidence="7 8">
    <name type="scientific">Cajanus cajan</name>
    <name type="common">Pigeon pea</name>
    <name type="synonym">Cajanus indicus</name>
    <dbReference type="NCBI Taxonomy" id="3821"/>
    <lineage>
        <taxon>Eukaryota</taxon>
        <taxon>Viridiplantae</taxon>
        <taxon>Streptophyta</taxon>
        <taxon>Embryophyta</taxon>
        <taxon>Tracheophyta</taxon>
        <taxon>Spermatophyta</taxon>
        <taxon>Magnoliopsida</taxon>
        <taxon>eudicotyledons</taxon>
        <taxon>Gunneridae</taxon>
        <taxon>Pentapetalae</taxon>
        <taxon>rosids</taxon>
        <taxon>fabids</taxon>
        <taxon>Fabales</taxon>
        <taxon>Fabaceae</taxon>
        <taxon>Papilionoideae</taxon>
        <taxon>50 kb inversion clade</taxon>
        <taxon>NPAAA clade</taxon>
        <taxon>indigoferoid/millettioid clade</taxon>
        <taxon>Phaseoleae</taxon>
        <taxon>Cajanus</taxon>
    </lineage>
</organism>
<dbReference type="EMBL" id="CM003605">
    <property type="protein sequence ID" value="KYP71554.1"/>
    <property type="molecule type" value="Genomic_DNA"/>
</dbReference>
<proteinExistence type="predicted"/>